<evidence type="ECO:0000313" key="1">
    <source>
        <dbReference type="EMBL" id="NIJ53871.1"/>
    </source>
</evidence>
<dbReference type="Proteomes" id="UP001179181">
    <property type="component" value="Unassembled WGS sequence"/>
</dbReference>
<name>A0ABX0USA9_9BACT</name>
<organism evidence="1 2">
    <name type="scientific">Dyadobacter arcticus</name>
    <dbReference type="NCBI Taxonomy" id="1078754"/>
    <lineage>
        <taxon>Bacteria</taxon>
        <taxon>Pseudomonadati</taxon>
        <taxon>Bacteroidota</taxon>
        <taxon>Cytophagia</taxon>
        <taxon>Cytophagales</taxon>
        <taxon>Spirosomataceae</taxon>
        <taxon>Dyadobacter</taxon>
    </lineage>
</organism>
<sequence length="45" mass="5015">MKTICIAVGLLLVNAAYSQPVKKSKQNMEVNMIDQENNSSCRKCI</sequence>
<evidence type="ECO:0000313" key="2">
    <source>
        <dbReference type="Proteomes" id="UP001179181"/>
    </source>
</evidence>
<accession>A0ABX0USA9</accession>
<gene>
    <name evidence="1" type="ORF">FHS68_003053</name>
</gene>
<keyword evidence="2" id="KW-1185">Reference proteome</keyword>
<protein>
    <submittedName>
        <fullName evidence="1">Uncharacterized protein</fullName>
    </submittedName>
</protein>
<dbReference type="EMBL" id="JAASQJ010000003">
    <property type="protein sequence ID" value="NIJ53871.1"/>
    <property type="molecule type" value="Genomic_DNA"/>
</dbReference>
<comment type="caution">
    <text evidence="1">The sequence shown here is derived from an EMBL/GenBank/DDBJ whole genome shotgun (WGS) entry which is preliminary data.</text>
</comment>
<proteinExistence type="predicted"/>
<reference evidence="1 2" key="1">
    <citation type="submission" date="2020-03" db="EMBL/GenBank/DDBJ databases">
        <title>Genomic Encyclopedia of Type Strains, Phase IV (KMG-IV): sequencing the most valuable type-strain genomes for metagenomic binning, comparative biology and taxonomic classification.</title>
        <authorList>
            <person name="Goeker M."/>
        </authorList>
    </citation>
    <scope>NUCLEOTIDE SEQUENCE [LARGE SCALE GENOMIC DNA]</scope>
    <source>
        <strain evidence="1 2">DSM 102865</strain>
    </source>
</reference>